<dbReference type="InterPro" id="IPR006089">
    <property type="entry name" value="Acyl-CoA_DH_CS"/>
</dbReference>
<comment type="pathway">
    <text evidence="3">Lipid metabolism; mitochondrial fatty acid beta-oxidation.</text>
</comment>
<evidence type="ECO:0000256" key="3">
    <source>
        <dbReference type="ARBA" id="ARBA00005198"/>
    </source>
</evidence>
<evidence type="ECO:0000256" key="26">
    <source>
        <dbReference type="ARBA" id="ARBA00051903"/>
    </source>
</evidence>
<accession>A0A2C9JZG2</accession>
<keyword evidence="11" id="KW-0007">Acetylation</keyword>
<dbReference type="InterPro" id="IPR046373">
    <property type="entry name" value="Acyl-CoA_Oxase/DH_mid-dom_sf"/>
</dbReference>
<dbReference type="GO" id="GO:0003853">
    <property type="term" value="F:short-chain 2-methyl fatty acyl-CoA dehydrogenase activity"/>
    <property type="evidence" value="ECO:0007669"/>
    <property type="project" value="UniProtKB-EC"/>
</dbReference>
<comment type="catalytic activity">
    <reaction evidence="20">
        <text>2-methylbutanoyl-CoA + oxidized [electron-transfer flavoprotein] + H(+) = (2E)-2-methylbut-2-enoyl-CoA + reduced [electron-transfer flavoprotein]</text>
        <dbReference type="Rhea" id="RHEA:43780"/>
        <dbReference type="Rhea" id="RHEA-COMP:10685"/>
        <dbReference type="Rhea" id="RHEA-COMP:10686"/>
        <dbReference type="ChEBI" id="CHEBI:15378"/>
        <dbReference type="ChEBI" id="CHEBI:57336"/>
        <dbReference type="ChEBI" id="CHEBI:57337"/>
        <dbReference type="ChEBI" id="CHEBI:57692"/>
        <dbReference type="ChEBI" id="CHEBI:58307"/>
        <dbReference type="EC" id="1.3.8.5"/>
    </reaction>
    <physiologicalReaction direction="left-to-right" evidence="20">
        <dbReference type="Rhea" id="RHEA:43781"/>
    </physiologicalReaction>
</comment>
<comment type="catalytic activity">
    <reaction evidence="21">
        <text>valproyl-CoA + oxidized [electron-transfer flavoprotein] + H(+) = (2E)-2-propylpent-2-enoyl-CoA + reduced [electron-transfer flavoprotein]</text>
        <dbReference type="Rhea" id="RHEA:65344"/>
        <dbReference type="Rhea" id="RHEA-COMP:10685"/>
        <dbReference type="Rhea" id="RHEA-COMP:10686"/>
        <dbReference type="ChEBI" id="CHEBI:15378"/>
        <dbReference type="ChEBI" id="CHEBI:57692"/>
        <dbReference type="ChEBI" id="CHEBI:58307"/>
        <dbReference type="ChEBI" id="CHEBI:156457"/>
        <dbReference type="ChEBI" id="CHEBI:156458"/>
    </reaction>
    <physiologicalReaction direction="left-to-right" evidence="21">
        <dbReference type="Rhea" id="RHEA:65345"/>
    </physiologicalReaction>
</comment>
<dbReference type="OrthoDB" id="10262177at2759"/>
<dbReference type="FunFam" id="1.20.140.10:FF:000002">
    <property type="entry name" value="Acyl-CoA dehydrogenase short/branched chain"/>
    <property type="match status" value="1"/>
</dbReference>
<evidence type="ECO:0000256" key="4">
    <source>
        <dbReference type="ARBA" id="ARBA00009347"/>
    </source>
</evidence>
<comment type="pathway">
    <text evidence="15">Amino-acid degradation; L-isoleucine degradation.</text>
</comment>
<dbReference type="InterPro" id="IPR036250">
    <property type="entry name" value="AcylCo_DH-like_C"/>
</dbReference>
<evidence type="ECO:0000313" key="32">
    <source>
        <dbReference type="Proteomes" id="UP000076420"/>
    </source>
</evidence>
<dbReference type="FunFam" id="2.40.110.10:FF:000001">
    <property type="entry name" value="Acyl-CoA dehydrogenase, mitochondrial"/>
    <property type="match status" value="1"/>
</dbReference>
<dbReference type="Proteomes" id="UP000076420">
    <property type="component" value="Unassembled WGS sequence"/>
</dbReference>
<feature type="domain" description="Acyl-CoA dehydrogenase/oxidase C-terminal" evidence="28">
    <location>
        <begin position="272"/>
        <end position="418"/>
    </location>
</feature>
<dbReference type="RefSeq" id="XP_013090231.2">
    <property type="nucleotide sequence ID" value="XM_013234777.2"/>
</dbReference>
<dbReference type="STRING" id="6526.A0A2C9JZG2"/>
<dbReference type="CDD" id="cd01158">
    <property type="entry name" value="SCAD_SBCAD"/>
    <property type="match status" value="1"/>
</dbReference>
<evidence type="ECO:0000313" key="31">
    <source>
        <dbReference type="EnsemblMetazoa" id="BGLB010530-PB"/>
    </source>
</evidence>
<keyword evidence="7 27" id="KW-0285">Flavoprotein</keyword>
<keyword evidence="9" id="KW-0276">Fatty acid metabolism</keyword>
<evidence type="ECO:0000256" key="19">
    <source>
        <dbReference type="ARBA" id="ARBA00042821"/>
    </source>
</evidence>
<dbReference type="GO" id="GO:0006631">
    <property type="term" value="P:fatty acid metabolic process"/>
    <property type="evidence" value="ECO:0007669"/>
    <property type="project" value="UniProtKB-KW"/>
</dbReference>
<proteinExistence type="inferred from homology"/>
<comment type="catalytic activity">
    <reaction evidence="24">
        <text>hexanoyl-CoA + oxidized [electron-transfer flavoprotein] + H(+) = (2E)-hexenoyl-CoA + reduced [electron-transfer flavoprotein]</text>
        <dbReference type="Rhea" id="RHEA:43464"/>
        <dbReference type="Rhea" id="RHEA-COMP:10685"/>
        <dbReference type="Rhea" id="RHEA-COMP:10686"/>
        <dbReference type="ChEBI" id="CHEBI:15378"/>
        <dbReference type="ChEBI" id="CHEBI:57692"/>
        <dbReference type="ChEBI" id="CHEBI:58307"/>
        <dbReference type="ChEBI" id="CHEBI:62077"/>
        <dbReference type="ChEBI" id="CHEBI:62620"/>
    </reaction>
    <physiologicalReaction direction="left-to-right" evidence="24">
        <dbReference type="Rhea" id="RHEA:43465"/>
    </physiologicalReaction>
</comment>
<dbReference type="InterPro" id="IPR009100">
    <property type="entry name" value="AcylCoA_DH/oxidase_NM_dom_sf"/>
</dbReference>
<evidence type="ECO:0000256" key="18">
    <source>
        <dbReference type="ARBA" id="ARBA00041537"/>
    </source>
</evidence>
<sequence length="428" mass="46999">MALSLARICMKRVLPNARNTFQTISSSLRQSSNSAQNATSACRLPADYLSPEEQMMKDSVARLCTEKIQQHVAEMDETSHIKPEVIQCLFDNGLMGIEIPAEYGGTNSSFFVSTLVIEELAKVDPSVSVCCDVQNTLINMLFIKLGSAQQKEKYLPRLASDMLSSFCLSEAESGSDAFSLRTTAVQKGDDFIINGTKCWITNAEHAGVFLVMANAKPADGYKGITCFIVDRGTPGLTVGKKEDKLGLRASSTCSVTFEDVKVPSSNIIGEFGKGYKYAIEMLNGGRIGIAAQMLGLAQGCFNQAVNYTYERKQFGKRIFDFQAMQHQIAQVATQIHLGRVMMCNAARRHQMGLPVIKEAAMAKYFASEVATLATSKSIEWMGGVGFTKAYPVEKFYRDCKIGTIYEGTSNIQLNTIAKCLEQEKWSGH</sequence>
<comment type="subunit">
    <text evidence="5">Homotetramer.</text>
</comment>
<evidence type="ECO:0000256" key="11">
    <source>
        <dbReference type="ARBA" id="ARBA00022990"/>
    </source>
</evidence>
<gene>
    <name evidence="31" type="primary">106074053</name>
</gene>
<dbReference type="Gene3D" id="1.20.140.10">
    <property type="entry name" value="Butyryl-CoA Dehydrogenase, subunit A, domain 3"/>
    <property type="match status" value="1"/>
</dbReference>
<evidence type="ECO:0000256" key="21">
    <source>
        <dbReference type="ARBA" id="ARBA00048307"/>
    </source>
</evidence>
<comment type="similarity">
    <text evidence="4 27">Belongs to the acyl-CoA dehydrogenase family.</text>
</comment>
<evidence type="ECO:0000256" key="25">
    <source>
        <dbReference type="ARBA" id="ARBA00049552"/>
    </source>
</evidence>
<keyword evidence="14" id="KW-0496">Mitochondrion</keyword>
<dbReference type="GO" id="GO:0050660">
    <property type="term" value="F:flavin adenine dinucleotide binding"/>
    <property type="evidence" value="ECO:0007669"/>
    <property type="project" value="InterPro"/>
</dbReference>
<dbReference type="SUPFAM" id="SSF56645">
    <property type="entry name" value="Acyl-CoA dehydrogenase NM domain-like"/>
    <property type="match status" value="1"/>
</dbReference>
<dbReference type="KEGG" id="bgt:106074053"/>
<dbReference type="PANTHER" id="PTHR43884:SF1">
    <property type="entry name" value="SHORT_BRANCHED CHAIN SPECIFIC ACYL-COA DEHYDROGENASE, MITOCHONDRIAL"/>
    <property type="match status" value="1"/>
</dbReference>
<comment type="catalytic activity">
    <reaction evidence="23">
        <text>butanoyl-CoA + oxidized [electron-transfer flavoprotein] + H(+) = (2E)-butenoyl-CoA + reduced [electron-transfer flavoprotein]</text>
        <dbReference type="Rhea" id="RHEA:24004"/>
        <dbReference type="Rhea" id="RHEA-COMP:10685"/>
        <dbReference type="Rhea" id="RHEA-COMP:10686"/>
        <dbReference type="ChEBI" id="CHEBI:15378"/>
        <dbReference type="ChEBI" id="CHEBI:57332"/>
        <dbReference type="ChEBI" id="CHEBI:57371"/>
        <dbReference type="ChEBI" id="CHEBI:57692"/>
        <dbReference type="ChEBI" id="CHEBI:58307"/>
    </reaction>
    <physiologicalReaction direction="left-to-right" evidence="23">
        <dbReference type="Rhea" id="RHEA:24005"/>
    </physiologicalReaction>
</comment>
<comment type="catalytic activity">
    <reaction evidence="26">
        <text>2-methylpropanoyl-CoA + oxidized [electron-transfer flavoprotein] + H(+) = 2-methylpropenoyl-CoA + reduced [electron-transfer flavoprotein]</text>
        <dbReference type="Rhea" id="RHEA:44180"/>
        <dbReference type="Rhea" id="RHEA-COMP:10685"/>
        <dbReference type="Rhea" id="RHEA-COMP:10686"/>
        <dbReference type="ChEBI" id="CHEBI:15378"/>
        <dbReference type="ChEBI" id="CHEBI:57338"/>
        <dbReference type="ChEBI" id="CHEBI:57692"/>
        <dbReference type="ChEBI" id="CHEBI:58307"/>
        <dbReference type="ChEBI" id="CHEBI:62500"/>
    </reaction>
    <physiologicalReaction direction="left-to-right" evidence="26">
        <dbReference type="Rhea" id="RHEA:44181"/>
    </physiologicalReaction>
</comment>
<evidence type="ECO:0000256" key="22">
    <source>
        <dbReference type="ARBA" id="ARBA00048592"/>
    </source>
</evidence>
<dbReference type="EnsemblMetazoa" id="BGLB010530-RB">
    <property type="protein sequence ID" value="BGLB010530-PB"/>
    <property type="gene ID" value="BGLB010530"/>
</dbReference>
<evidence type="ECO:0000256" key="14">
    <source>
        <dbReference type="ARBA" id="ARBA00023128"/>
    </source>
</evidence>
<feature type="domain" description="Acyl-CoA dehydrogenase/oxidase N-terminal" evidence="30">
    <location>
        <begin position="50"/>
        <end position="160"/>
    </location>
</feature>
<evidence type="ECO:0000256" key="12">
    <source>
        <dbReference type="ARBA" id="ARBA00023002"/>
    </source>
</evidence>
<dbReference type="VEuPathDB" id="VectorBase:BGLAX_033358"/>
<dbReference type="Gene3D" id="1.10.540.10">
    <property type="entry name" value="Acyl-CoA dehydrogenase/oxidase, N-terminal domain"/>
    <property type="match status" value="1"/>
</dbReference>
<keyword evidence="6" id="KW-0597">Phosphoprotein</keyword>
<evidence type="ECO:0000256" key="1">
    <source>
        <dbReference type="ARBA" id="ARBA00001974"/>
    </source>
</evidence>
<dbReference type="EC" id="1.3.8.5" evidence="16"/>
<dbReference type="InterPro" id="IPR006091">
    <property type="entry name" value="Acyl-CoA_Oxase/DH_mid-dom"/>
</dbReference>
<dbReference type="Pfam" id="PF02771">
    <property type="entry name" value="Acyl-CoA_dh_N"/>
    <property type="match status" value="1"/>
</dbReference>
<feature type="domain" description="Acyl-CoA oxidase/dehydrogenase middle" evidence="29">
    <location>
        <begin position="165"/>
        <end position="260"/>
    </location>
</feature>
<evidence type="ECO:0000256" key="20">
    <source>
        <dbReference type="ARBA" id="ARBA00048235"/>
    </source>
</evidence>
<dbReference type="GO" id="GO:0046395">
    <property type="term" value="P:carboxylic acid catabolic process"/>
    <property type="evidence" value="ECO:0007669"/>
    <property type="project" value="UniProtKB-ARBA"/>
</dbReference>
<dbReference type="AlphaFoldDB" id="A0A2C9JZG2"/>
<reference evidence="31" key="1">
    <citation type="submission" date="2020-05" db="UniProtKB">
        <authorList>
            <consortium name="EnsemblMetazoa"/>
        </authorList>
    </citation>
    <scope>IDENTIFICATION</scope>
    <source>
        <strain evidence="31">BB02</strain>
    </source>
</reference>
<evidence type="ECO:0000259" key="28">
    <source>
        <dbReference type="Pfam" id="PF00441"/>
    </source>
</evidence>
<dbReference type="Gene3D" id="2.40.110.10">
    <property type="entry name" value="Butyryl-CoA Dehydrogenase, subunit A, domain 2"/>
    <property type="match status" value="1"/>
</dbReference>
<dbReference type="Pfam" id="PF00441">
    <property type="entry name" value="Acyl-CoA_dh_1"/>
    <property type="match status" value="1"/>
</dbReference>
<evidence type="ECO:0000256" key="27">
    <source>
        <dbReference type="RuleBase" id="RU362125"/>
    </source>
</evidence>
<evidence type="ECO:0000256" key="24">
    <source>
        <dbReference type="ARBA" id="ARBA00049192"/>
    </source>
</evidence>
<evidence type="ECO:0000256" key="9">
    <source>
        <dbReference type="ARBA" id="ARBA00022832"/>
    </source>
</evidence>
<comment type="catalytic activity">
    <reaction evidence="25">
        <text>(2S)-2-methylbutanoyl-CoA + oxidized [electron-transfer flavoprotein] + H(+) = (2E)-2-methylbut-2-enoyl-CoA + reduced [electron-transfer flavoprotein]</text>
        <dbReference type="Rhea" id="RHEA:48256"/>
        <dbReference type="Rhea" id="RHEA-COMP:10685"/>
        <dbReference type="Rhea" id="RHEA-COMP:10686"/>
        <dbReference type="ChEBI" id="CHEBI:15378"/>
        <dbReference type="ChEBI" id="CHEBI:57337"/>
        <dbReference type="ChEBI" id="CHEBI:57692"/>
        <dbReference type="ChEBI" id="CHEBI:58307"/>
        <dbReference type="ChEBI" id="CHEBI:88166"/>
    </reaction>
    <physiologicalReaction direction="left-to-right" evidence="25">
        <dbReference type="Rhea" id="RHEA:48257"/>
    </physiologicalReaction>
</comment>
<evidence type="ECO:0000256" key="17">
    <source>
        <dbReference type="ARBA" id="ARBA00039850"/>
    </source>
</evidence>
<evidence type="ECO:0000256" key="10">
    <source>
        <dbReference type="ARBA" id="ARBA00022946"/>
    </source>
</evidence>
<keyword evidence="12 27" id="KW-0560">Oxidoreductase</keyword>
<dbReference type="VEuPathDB" id="VectorBase:BGLB010530"/>
<dbReference type="Pfam" id="PF02770">
    <property type="entry name" value="Acyl-CoA_dh_M"/>
    <property type="match status" value="1"/>
</dbReference>
<evidence type="ECO:0000256" key="16">
    <source>
        <dbReference type="ARBA" id="ARBA00039036"/>
    </source>
</evidence>
<dbReference type="GO" id="GO:0005759">
    <property type="term" value="C:mitochondrial matrix"/>
    <property type="evidence" value="ECO:0007669"/>
    <property type="project" value="UniProtKB-SubCell"/>
</dbReference>
<evidence type="ECO:0000256" key="7">
    <source>
        <dbReference type="ARBA" id="ARBA00022630"/>
    </source>
</evidence>
<evidence type="ECO:0000256" key="13">
    <source>
        <dbReference type="ARBA" id="ARBA00023098"/>
    </source>
</evidence>
<comment type="catalytic activity">
    <reaction evidence="22">
        <text>(2R)-2-methylbutanoyl-CoA + oxidized [electron-transfer flavoprotein] + H(+) = ethylacryloyl-CoA + reduced [electron-transfer flavoprotein]</text>
        <dbReference type="Rhea" id="RHEA:65296"/>
        <dbReference type="Rhea" id="RHEA-COMP:10685"/>
        <dbReference type="Rhea" id="RHEA-COMP:10686"/>
        <dbReference type="ChEBI" id="CHEBI:15378"/>
        <dbReference type="ChEBI" id="CHEBI:57692"/>
        <dbReference type="ChEBI" id="CHEBI:58307"/>
        <dbReference type="ChEBI" id="CHEBI:156439"/>
        <dbReference type="ChEBI" id="CHEBI:156440"/>
    </reaction>
    <physiologicalReaction direction="left-to-right" evidence="22">
        <dbReference type="Rhea" id="RHEA:65297"/>
    </physiologicalReaction>
</comment>
<evidence type="ECO:0000259" key="29">
    <source>
        <dbReference type="Pfam" id="PF02770"/>
    </source>
</evidence>
<keyword evidence="10" id="KW-0809">Transit peptide</keyword>
<evidence type="ECO:0000259" key="30">
    <source>
        <dbReference type="Pfam" id="PF02771"/>
    </source>
</evidence>
<keyword evidence="13" id="KW-0443">Lipid metabolism</keyword>
<keyword evidence="8 27" id="KW-0274">FAD</keyword>
<dbReference type="PANTHER" id="PTHR43884">
    <property type="entry name" value="ACYL-COA DEHYDROGENASE"/>
    <property type="match status" value="1"/>
</dbReference>
<protein>
    <recommendedName>
        <fullName evidence="17">Short/branched chain specific acyl-CoA dehydrogenase, mitochondrial</fullName>
        <ecNumber evidence="16">1.3.8.5</ecNumber>
    </recommendedName>
    <alternativeName>
        <fullName evidence="19">2-methyl branched chain acyl-CoA dehydrogenase</fullName>
    </alternativeName>
    <alternativeName>
        <fullName evidence="18">2-methylbutyryl-coenzyme A dehydrogenase</fullName>
    </alternativeName>
</protein>
<evidence type="ECO:0000256" key="15">
    <source>
        <dbReference type="ARBA" id="ARBA00037895"/>
    </source>
</evidence>
<evidence type="ECO:0000256" key="6">
    <source>
        <dbReference type="ARBA" id="ARBA00022553"/>
    </source>
</evidence>
<evidence type="ECO:0000256" key="8">
    <source>
        <dbReference type="ARBA" id="ARBA00022827"/>
    </source>
</evidence>
<evidence type="ECO:0000256" key="5">
    <source>
        <dbReference type="ARBA" id="ARBA00011881"/>
    </source>
</evidence>
<dbReference type="FunFam" id="1.10.540.10:FF:000012">
    <property type="entry name" value="Acyl-CoA dehydrogenase short/branched chain"/>
    <property type="match status" value="1"/>
</dbReference>
<dbReference type="InterPro" id="IPR013786">
    <property type="entry name" value="AcylCoA_DH/ox_N"/>
</dbReference>
<dbReference type="PROSITE" id="PS00072">
    <property type="entry name" value="ACYL_COA_DH_1"/>
    <property type="match status" value="1"/>
</dbReference>
<comment type="cofactor">
    <cofactor evidence="1 27">
        <name>FAD</name>
        <dbReference type="ChEBI" id="CHEBI:57692"/>
    </cofactor>
</comment>
<evidence type="ECO:0000256" key="2">
    <source>
        <dbReference type="ARBA" id="ARBA00004305"/>
    </source>
</evidence>
<organism evidence="31 32">
    <name type="scientific">Biomphalaria glabrata</name>
    <name type="common">Bloodfluke planorb</name>
    <name type="synonym">Freshwater snail</name>
    <dbReference type="NCBI Taxonomy" id="6526"/>
    <lineage>
        <taxon>Eukaryota</taxon>
        <taxon>Metazoa</taxon>
        <taxon>Spiralia</taxon>
        <taxon>Lophotrochozoa</taxon>
        <taxon>Mollusca</taxon>
        <taxon>Gastropoda</taxon>
        <taxon>Heterobranchia</taxon>
        <taxon>Euthyneura</taxon>
        <taxon>Panpulmonata</taxon>
        <taxon>Hygrophila</taxon>
        <taxon>Lymnaeoidea</taxon>
        <taxon>Planorbidae</taxon>
        <taxon>Biomphalaria</taxon>
    </lineage>
</organism>
<evidence type="ECO:0000256" key="23">
    <source>
        <dbReference type="ARBA" id="ARBA00049096"/>
    </source>
</evidence>
<name>A0A2C9JZG2_BIOGL</name>
<comment type="subcellular location">
    <subcellularLocation>
        <location evidence="2">Mitochondrion matrix</location>
    </subcellularLocation>
</comment>
<dbReference type="InterPro" id="IPR037069">
    <property type="entry name" value="AcylCoA_DH/ox_N_sf"/>
</dbReference>
<dbReference type="SUPFAM" id="SSF47203">
    <property type="entry name" value="Acyl-CoA dehydrogenase C-terminal domain-like"/>
    <property type="match status" value="1"/>
</dbReference>
<dbReference type="InterPro" id="IPR009075">
    <property type="entry name" value="AcylCo_DH/oxidase_C"/>
</dbReference>